<evidence type="ECO:0000259" key="4">
    <source>
        <dbReference type="Pfam" id="PF03446"/>
    </source>
</evidence>
<dbReference type="RefSeq" id="WP_275476509.1">
    <property type="nucleotide sequence ID" value="NZ_CP162940.1"/>
</dbReference>
<dbReference type="InterPro" id="IPR013328">
    <property type="entry name" value="6PGD_dom2"/>
</dbReference>
<feature type="domain" description="3-hydroxyisobutyrate dehydrogenase-like NAD-binding" evidence="5">
    <location>
        <begin position="160"/>
        <end position="280"/>
    </location>
</feature>
<dbReference type="GO" id="GO:0016491">
    <property type="term" value="F:oxidoreductase activity"/>
    <property type="evidence" value="ECO:0007669"/>
    <property type="project" value="UniProtKB-KW"/>
</dbReference>
<dbReference type="PANTHER" id="PTHR43580:SF2">
    <property type="entry name" value="CYTOKINE-LIKE NUCLEAR FACTOR N-PAC"/>
    <property type="match status" value="1"/>
</dbReference>
<protein>
    <submittedName>
        <fullName evidence="6">NAD(P)-dependent oxidoreductase</fullName>
        <ecNumber evidence="6">1.1.-.-</ecNumber>
    </submittedName>
</protein>
<evidence type="ECO:0000259" key="5">
    <source>
        <dbReference type="Pfam" id="PF14833"/>
    </source>
</evidence>
<evidence type="ECO:0000313" key="7">
    <source>
        <dbReference type="Proteomes" id="UP001579974"/>
    </source>
</evidence>
<evidence type="ECO:0000256" key="3">
    <source>
        <dbReference type="ARBA" id="ARBA00023027"/>
    </source>
</evidence>
<dbReference type="PANTHER" id="PTHR43580">
    <property type="entry name" value="OXIDOREDUCTASE GLYR1-RELATED"/>
    <property type="match status" value="1"/>
</dbReference>
<dbReference type="SUPFAM" id="SSF48179">
    <property type="entry name" value="6-phosphogluconate dehydrogenase C-terminal domain-like"/>
    <property type="match status" value="1"/>
</dbReference>
<comment type="similarity">
    <text evidence="1">Belongs to the HIBADH-related family.</text>
</comment>
<keyword evidence="2 6" id="KW-0560">Oxidoreductase</keyword>
<dbReference type="InterPro" id="IPR029154">
    <property type="entry name" value="HIBADH-like_NADP-bd"/>
</dbReference>
<keyword evidence="7" id="KW-1185">Reference proteome</keyword>
<dbReference type="Pfam" id="PF14833">
    <property type="entry name" value="NAD_binding_11"/>
    <property type="match status" value="1"/>
</dbReference>
<proteinExistence type="inferred from homology"/>
<dbReference type="Gene3D" id="3.40.50.720">
    <property type="entry name" value="NAD(P)-binding Rossmann-like Domain"/>
    <property type="match status" value="1"/>
</dbReference>
<dbReference type="InterPro" id="IPR006115">
    <property type="entry name" value="6PGDH_NADP-bd"/>
</dbReference>
<evidence type="ECO:0000313" key="6">
    <source>
        <dbReference type="EMBL" id="MFB5191875.1"/>
    </source>
</evidence>
<evidence type="ECO:0000256" key="1">
    <source>
        <dbReference type="ARBA" id="ARBA00009080"/>
    </source>
</evidence>
<dbReference type="InterPro" id="IPR008927">
    <property type="entry name" value="6-PGluconate_DH-like_C_sf"/>
</dbReference>
<feature type="domain" description="6-phosphogluconate dehydrogenase NADP-binding" evidence="4">
    <location>
        <begin position="2"/>
        <end position="157"/>
    </location>
</feature>
<keyword evidence="3" id="KW-0520">NAD</keyword>
<dbReference type="InterPro" id="IPR015815">
    <property type="entry name" value="HIBADH-related"/>
</dbReference>
<dbReference type="Gene3D" id="1.10.1040.10">
    <property type="entry name" value="N-(1-d-carboxylethyl)-l-norvaline Dehydrogenase, domain 2"/>
    <property type="match status" value="1"/>
</dbReference>
<reference evidence="6 7" key="1">
    <citation type="journal article" date="2024" name="Int. J. Mol. Sci.">
        <title>Exploration of Alicyclobacillus spp. Genome in Search of Antibiotic Resistance.</title>
        <authorList>
            <person name="Bucka-Kolendo J."/>
            <person name="Kiousi D.E."/>
            <person name="Dekowska A."/>
            <person name="Mikolajczuk-Szczyrba A."/>
            <person name="Karadedos D.M."/>
            <person name="Michael P."/>
            <person name="Galanis A."/>
            <person name="Sokolowska B."/>
        </authorList>
    </citation>
    <scope>NUCLEOTIDE SEQUENCE [LARGE SCALE GENOMIC DNA]</scope>
    <source>
        <strain evidence="6 7">KKP 3000</strain>
    </source>
</reference>
<gene>
    <name evidence="6" type="ORF">KKP3000_000661</name>
</gene>
<evidence type="ECO:0000256" key="2">
    <source>
        <dbReference type="ARBA" id="ARBA00023002"/>
    </source>
</evidence>
<dbReference type="Pfam" id="PF03446">
    <property type="entry name" value="NAD_binding_2"/>
    <property type="match status" value="1"/>
</dbReference>
<dbReference type="PIRSF" id="PIRSF000103">
    <property type="entry name" value="HIBADH"/>
    <property type="match status" value="1"/>
</dbReference>
<name>A0ABV5AIL0_9BACL</name>
<dbReference type="InterPro" id="IPR036291">
    <property type="entry name" value="NAD(P)-bd_dom_sf"/>
</dbReference>
<comment type="caution">
    <text evidence="6">The sequence shown here is derived from an EMBL/GenBank/DDBJ whole genome shotgun (WGS) entry which is preliminary data.</text>
</comment>
<dbReference type="EMBL" id="JBDXSU010000014">
    <property type="protein sequence ID" value="MFB5191875.1"/>
    <property type="molecule type" value="Genomic_DNA"/>
</dbReference>
<sequence length="286" mass="29960">MKLGWIGLGNMGVPMVRNIVGAGIDVVAYNRTQRTLPVEGAQLVTALGDAVRDREVVVLMVSDVAAVRDILFAQGAAAQMAKGALVVNMSTIGVDETLALAQELRSLDLRFVDAPVLGSVKPAENGLLTVVAGGDAEDFDMLKPLFDAVAKAAFHIGPCGKGATMKLLVNAYLGVAVEALGECLTFGAENGLATALMLDVLQNSAVWSPMIAGKRDMLLEQAYDAQFALRHLTKDLGLAVRQASSVGAPMPAVDATLDAFRSAVDAGLGNRDMVAVIEYLKAQVRP</sequence>
<dbReference type="Proteomes" id="UP001579974">
    <property type="component" value="Unassembled WGS sequence"/>
</dbReference>
<organism evidence="6 7">
    <name type="scientific">Alicyclobacillus fastidiosus</name>
    <dbReference type="NCBI Taxonomy" id="392011"/>
    <lineage>
        <taxon>Bacteria</taxon>
        <taxon>Bacillati</taxon>
        <taxon>Bacillota</taxon>
        <taxon>Bacilli</taxon>
        <taxon>Bacillales</taxon>
        <taxon>Alicyclobacillaceae</taxon>
        <taxon>Alicyclobacillus</taxon>
    </lineage>
</organism>
<dbReference type="SUPFAM" id="SSF51735">
    <property type="entry name" value="NAD(P)-binding Rossmann-fold domains"/>
    <property type="match status" value="1"/>
</dbReference>
<dbReference type="InterPro" id="IPR051265">
    <property type="entry name" value="HIBADH-related_NP60_sf"/>
</dbReference>
<accession>A0ABV5AIL0</accession>
<dbReference type="EC" id="1.1.-.-" evidence="6"/>